<feature type="non-terminal residue" evidence="10">
    <location>
        <position position="629"/>
    </location>
</feature>
<reference evidence="10 11" key="1">
    <citation type="submission" date="2019-09" db="EMBL/GenBank/DDBJ databases">
        <title>Bird 10,000 Genomes (B10K) Project - Family phase.</title>
        <authorList>
            <person name="Zhang G."/>
        </authorList>
    </citation>
    <scope>NUCLEOTIDE SEQUENCE [LARGE SCALE GENOMIC DNA]</scope>
    <source>
        <strain evidence="10">B10K-DU-009-16</strain>
        <tissue evidence="10">Muscle</tissue>
    </source>
</reference>
<evidence type="ECO:0000313" key="10">
    <source>
        <dbReference type="EMBL" id="NXW37507.1"/>
    </source>
</evidence>
<dbReference type="PANTHER" id="PTHR11793:SF7">
    <property type="entry name" value="TRANSCRIPTION FACTOR E2-ALPHA"/>
    <property type="match status" value="1"/>
</dbReference>
<dbReference type="SUPFAM" id="SSF47459">
    <property type="entry name" value="HLH, helix-loop-helix DNA-binding domain"/>
    <property type="match status" value="1"/>
</dbReference>
<dbReference type="GO" id="GO:0005634">
    <property type="term" value="C:nucleus"/>
    <property type="evidence" value="ECO:0007669"/>
    <property type="project" value="UniProtKB-SubCell"/>
</dbReference>
<evidence type="ECO:0000256" key="5">
    <source>
        <dbReference type="ARBA" id="ARBA00023242"/>
    </source>
</evidence>
<dbReference type="GO" id="GO:0046983">
    <property type="term" value="F:protein dimerization activity"/>
    <property type="evidence" value="ECO:0007669"/>
    <property type="project" value="InterPro"/>
</dbReference>
<dbReference type="Gene3D" id="4.10.280.10">
    <property type="entry name" value="Helix-loop-helix DNA-binding domain"/>
    <property type="match status" value="1"/>
</dbReference>
<evidence type="ECO:0000256" key="3">
    <source>
        <dbReference type="ARBA" id="ARBA00023125"/>
    </source>
</evidence>
<dbReference type="PROSITE" id="PS50888">
    <property type="entry name" value="BHLH"/>
    <property type="match status" value="1"/>
</dbReference>
<feature type="region of interest" description="Disordered" evidence="8">
    <location>
        <begin position="602"/>
        <end position="629"/>
    </location>
</feature>
<dbReference type="PANTHER" id="PTHR11793">
    <property type="entry name" value="BASIC HELIX-LOOP-HELIX TRANSCRIPTION FACTOR"/>
    <property type="match status" value="1"/>
</dbReference>
<feature type="compositionally biased region" description="Basic and acidic residues" evidence="8">
    <location>
        <begin position="517"/>
        <end position="527"/>
    </location>
</feature>
<keyword evidence="2" id="KW-0805">Transcription regulation</keyword>
<feature type="domain" description="BHLH" evidence="9">
    <location>
        <begin position="524"/>
        <end position="577"/>
    </location>
</feature>
<dbReference type="Pfam" id="PF00010">
    <property type="entry name" value="HLH"/>
    <property type="match status" value="1"/>
</dbReference>
<evidence type="ECO:0000256" key="2">
    <source>
        <dbReference type="ARBA" id="ARBA00023015"/>
    </source>
</evidence>
<evidence type="ECO:0000256" key="8">
    <source>
        <dbReference type="SAM" id="MobiDB-lite"/>
    </source>
</evidence>
<evidence type="ECO:0000313" key="11">
    <source>
        <dbReference type="Proteomes" id="UP000556165"/>
    </source>
</evidence>
<dbReference type="GO" id="GO:0000785">
    <property type="term" value="C:chromatin"/>
    <property type="evidence" value="ECO:0007669"/>
    <property type="project" value="TreeGrafter"/>
</dbReference>
<gene>
    <name evidence="10" type="primary">Tcf3</name>
    <name evidence="10" type="ORF">PHASIM_R06961</name>
</gene>
<keyword evidence="4" id="KW-0804">Transcription</keyword>
<dbReference type="SMART" id="SM00353">
    <property type="entry name" value="HLH"/>
    <property type="match status" value="1"/>
</dbReference>
<evidence type="ECO:0000256" key="1">
    <source>
        <dbReference type="ARBA" id="ARBA00004123"/>
    </source>
</evidence>
<comment type="caution">
    <text evidence="10">The sequence shown here is derived from an EMBL/GenBank/DDBJ whole genome shotgun (WGS) entry which is preliminary data.</text>
</comment>
<name>A0A7L4BI77_9CHAR</name>
<feature type="compositionally biased region" description="Polar residues" evidence="8">
    <location>
        <begin position="11"/>
        <end position="21"/>
    </location>
</feature>
<dbReference type="Proteomes" id="UP000556165">
    <property type="component" value="Unassembled WGS sequence"/>
</dbReference>
<feature type="compositionally biased region" description="Low complexity" evidence="8">
    <location>
        <begin position="301"/>
        <end position="312"/>
    </location>
</feature>
<evidence type="ECO:0000256" key="6">
    <source>
        <dbReference type="ARBA" id="ARBA00041064"/>
    </source>
</evidence>
<dbReference type="GO" id="GO:0000978">
    <property type="term" value="F:RNA polymerase II cis-regulatory region sequence-specific DNA binding"/>
    <property type="evidence" value="ECO:0007669"/>
    <property type="project" value="TreeGrafter"/>
</dbReference>
<keyword evidence="11" id="KW-1185">Reference proteome</keyword>
<feature type="region of interest" description="Disordered" evidence="8">
    <location>
        <begin position="118"/>
        <end position="162"/>
    </location>
</feature>
<dbReference type="EMBL" id="VZZW01002427">
    <property type="protein sequence ID" value="NXW37507.1"/>
    <property type="molecule type" value="Genomic_DNA"/>
</dbReference>
<keyword evidence="3" id="KW-0238">DNA-binding</keyword>
<dbReference type="GO" id="GO:0005667">
    <property type="term" value="C:transcription regulator complex"/>
    <property type="evidence" value="ECO:0007669"/>
    <property type="project" value="TreeGrafter"/>
</dbReference>
<protein>
    <recommendedName>
        <fullName evidence="6">Transcription factor E2-alpha</fullName>
    </recommendedName>
    <alternativeName>
        <fullName evidence="7">Transcription factor 3</fullName>
    </alternativeName>
</protein>
<dbReference type="InterPro" id="IPR051098">
    <property type="entry name" value="NeuroDiff_E-box_TFs"/>
</dbReference>
<feature type="non-terminal residue" evidence="10">
    <location>
        <position position="1"/>
    </location>
</feature>
<dbReference type="InterPro" id="IPR011598">
    <property type="entry name" value="bHLH_dom"/>
</dbReference>
<dbReference type="AlphaFoldDB" id="A0A7L4BI77"/>
<feature type="region of interest" description="Disordered" evidence="8">
    <location>
        <begin position="301"/>
        <end position="338"/>
    </location>
</feature>
<accession>A0A7L4BI77</accession>
<evidence type="ECO:0000259" key="9">
    <source>
        <dbReference type="PROSITE" id="PS50888"/>
    </source>
</evidence>
<feature type="region of interest" description="Disordered" evidence="8">
    <location>
        <begin position="412"/>
        <end position="527"/>
    </location>
</feature>
<comment type="subcellular location">
    <subcellularLocation>
        <location evidence="1">Nucleus</location>
    </subcellularLocation>
</comment>
<dbReference type="CDD" id="cd18945">
    <property type="entry name" value="bHLH_E-protein_TCF4_E2-2"/>
    <property type="match status" value="1"/>
</dbReference>
<feature type="compositionally biased region" description="Low complexity" evidence="8">
    <location>
        <begin position="438"/>
        <end position="452"/>
    </location>
</feature>
<evidence type="ECO:0000256" key="7">
    <source>
        <dbReference type="ARBA" id="ARBA00041234"/>
    </source>
</evidence>
<feature type="region of interest" description="Disordered" evidence="8">
    <location>
        <begin position="1"/>
        <end position="65"/>
    </location>
</feature>
<feature type="compositionally biased region" description="Polar residues" evidence="8">
    <location>
        <begin position="320"/>
        <end position="334"/>
    </location>
</feature>
<sequence>MFPLPVANGKNRPTTLASTQFGGSGLDERPGSGSWGTGDQNSSTFDQGRSYGEGPHYGEHRDLPSHNSISSSPFLGAGLVGKCLLAAGWAFLSPCFQTGFLSGEMGIASPSTLSPTGVKGGSQYFSYPNNPRRRGAESNIDGQPKKVRKVPPGLPSSVSGRSDGAALIHRKANSPPCFATLAHPSPPFDSSYFHSGFIKWMSALTAAPPRPLRCRTAASRAGQVPAPGRWRGAIRQPPALMGDQRAGPWCWLGAGAGMGRKVPSGGPRLVAVPGRGRAVAGVGAADHALLLSLQIYSPDHSSNNFSSNPSTPVGSPQGLAGTSQWSRASGQGALSPSYEGSLHTLVSQNKMEDRLDEAIHVLRNHAVGQTAAMPSNHGDMHGLLGSAPAHSATVGSLGQAFPAAVMSLGNRHPSLVGGGHPEDGLSSNPSMLHNHVTLPSQPSSLPDLSRQQDTYSGGLGRSSVSSGTSEIKREEKEDEENTSVADNSEEEKKELKPSRNRTSQDEDEEDDLLPPEQKAERERERRVANNARERLRVRDINEAFKELGRMCQLHLNSEKPQTKLLILHQAVSVILNLEQQVRERNLNPKAACLKRREEEKVSGVVGDPQMTLSASHPGLGDGHNPVGHM</sequence>
<feature type="compositionally biased region" description="Polar residues" evidence="8">
    <location>
        <begin position="37"/>
        <end position="47"/>
    </location>
</feature>
<organism evidence="10 11">
    <name type="scientific">Phaetusa simplex</name>
    <name type="common">large-billed tern</name>
    <dbReference type="NCBI Taxonomy" id="297813"/>
    <lineage>
        <taxon>Eukaryota</taxon>
        <taxon>Metazoa</taxon>
        <taxon>Chordata</taxon>
        <taxon>Craniata</taxon>
        <taxon>Vertebrata</taxon>
        <taxon>Euteleostomi</taxon>
        <taxon>Archelosauria</taxon>
        <taxon>Archosauria</taxon>
        <taxon>Dinosauria</taxon>
        <taxon>Saurischia</taxon>
        <taxon>Theropoda</taxon>
        <taxon>Coelurosauria</taxon>
        <taxon>Aves</taxon>
        <taxon>Neognathae</taxon>
        <taxon>Neoaves</taxon>
        <taxon>Charadriiformes</taxon>
        <taxon>Laridae</taxon>
        <taxon>Phaetusa</taxon>
    </lineage>
</organism>
<keyword evidence="5" id="KW-0539">Nucleus</keyword>
<evidence type="ECO:0000256" key="4">
    <source>
        <dbReference type="ARBA" id="ARBA00023163"/>
    </source>
</evidence>
<dbReference type="InterPro" id="IPR036638">
    <property type="entry name" value="HLH_DNA-bd_sf"/>
</dbReference>
<dbReference type="GO" id="GO:0000981">
    <property type="term" value="F:DNA-binding transcription factor activity, RNA polymerase II-specific"/>
    <property type="evidence" value="ECO:0007669"/>
    <property type="project" value="TreeGrafter"/>
</dbReference>
<proteinExistence type="predicted"/>
<dbReference type="FunFam" id="4.10.280.10:FF:000001">
    <property type="entry name" value="Putative transcription factor 12"/>
    <property type="match status" value="1"/>
</dbReference>